<keyword evidence="5" id="KW-0804">Transcription</keyword>
<accession>A0A0F7ZT47</accession>
<dbReference type="Gene3D" id="1.10.20.10">
    <property type="entry name" value="Histone, subunit A"/>
    <property type="match status" value="1"/>
</dbReference>
<evidence type="ECO:0000256" key="7">
    <source>
        <dbReference type="SAM" id="MobiDB-lite"/>
    </source>
</evidence>
<dbReference type="PANTHER" id="PTHR46469">
    <property type="entry name" value="TRANSCRIPTION INITIATION FACTOR TFIID SUBUNIT 8"/>
    <property type="match status" value="1"/>
</dbReference>
<feature type="compositionally biased region" description="Basic and acidic residues" evidence="7">
    <location>
        <begin position="208"/>
        <end position="221"/>
    </location>
</feature>
<dbReference type="AlphaFoldDB" id="A0A0F7ZT47"/>
<feature type="compositionally biased region" description="Polar residues" evidence="7">
    <location>
        <begin position="198"/>
        <end position="207"/>
    </location>
</feature>
<evidence type="ECO:0000256" key="2">
    <source>
        <dbReference type="ARBA" id="ARBA00008767"/>
    </source>
</evidence>
<dbReference type="PANTHER" id="PTHR46469:SF1">
    <property type="entry name" value="TRANSCRIPTION INITIATION FACTOR TFIID SUBUNIT 8"/>
    <property type="match status" value="1"/>
</dbReference>
<feature type="region of interest" description="Disordered" evidence="7">
    <location>
        <begin position="187"/>
        <end position="228"/>
    </location>
</feature>
<evidence type="ECO:0000259" key="8">
    <source>
        <dbReference type="Pfam" id="PF07524"/>
    </source>
</evidence>
<reference evidence="10 11" key="1">
    <citation type="journal article" date="2014" name="Genome Biol. Evol.">
        <title>Comparative genomics and transcriptomics analyses reveal divergent lifestyle features of nematode endoparasitic fungus Hirsutella minnesotensis.</title>
        <authorList>
            <person name="Lai Y."/>
            <person name="Liu K."/>
            <person name="Zhang X."/>
            <person name="Zhang X."/>
            <person name="Li K."/>
            <person name="Wang N."/>
            <person name="Shu C."/>
            <person name="Wu Y."/>
            <person name="Wang C."/>
            <person name="Bushley K.E."/>
            <person name="Xiang M."/>
            <person name="Liu X."/>
        </authorList>
    </citation>
    <scope>NUCLEOTIDE SEQUENCE [LARGE SCALE GENOMIC DNA]</scope>
    <source>
        <strain evidence="10 11">3608</strain>
    </source>
</reference>
<evidence type="ECO:0000256" key="5">
    <source>
        <dbReference type="ARBA" id="ARBA00023163"/>
    </source>
</evidence>
<sequence length="318" mass="35889">MSSKRAFSPEMDLDSDSDSKRPRVDSQDARSASVVSTTQNASENQDEQDEAIESLAPTHHHLARRGIQRSIALVLKHDGFHSATPEAMESFTGLVESYLESIIEETKRFALTARREHPTPVDFELMLRYHNLPMSSLKPHTKTPIAKQQLLPLYSNINASDADALRTLPLLSHELSGQADKDAKQFIPSSFPDFPSRHTYQYTPQEDSSSRDSKKIREEAARTAQQGEDALRRLVRASKMRKQKEVKSLVERDTHGKERFRLWEMTMRRFMGSDGRAENASQVEIADHSMIVNGEAPFTRKEVSRLGKRSAGLSINGT</sequence>
<comment type="similarity">
    <text evidence="2">Belongs to the TAF8 family.</text>
</comment>
<keyword evidence="4" id="KW-0805">Transcription regulation</keyword>
<feature type="domain" description="Transcription factor TFIID subunit 8 C-terminal" evidence="9">
    <location>
        <begin position="187"/>
        <end position="234"/>
    </location>
</feature>
<dbReference type="CDD" id="cd00076">
    <property type="entry name" value="HFD_SF"/>
    <property type="match status" value="1"/>
</dbReference>
<keyword evidence="11" id="KW-1185">Reference proteome</keyword>
<dbReference type="InterPro" id="IPR009072">
    <property type="entry name" value="Histone-fold"/>
</dbReference>
<dbReference type="Proteomes" id="UP000054481">
    <property type="component" value="Unassembled WGS sequence"/>
</dbReference>
<dbReference type="CDD" id="cd08049">
    <property type="entry name" value="TAF8"/>
    <property type="match status" value="1"/>
</dbReference>
<dbReference type="InterPro" id="IPR006565">
    <property type="entry name" value="BTP"/>
</dbReference>
<proteinExistence type="inferred from homology"/>
<dbReference type="GO" id="GO:0046982">
    <property type="term" value="F:protein heterodimerization activity"/>
    <property type="evidence" value="ECO:0007669"/>
    <property type="project" value="InterPro"/>
</dbReference>
<keyword evidence="6" id="KW-0539">Nucleus</keyword>
<evidence type="ECO:0000259" key="9">
    <source>
        <dbReference type="Pfam" id="PF10406"/>
    </source>
</evidence>
<evidence type="ECO:0000256" key="1">
    <source>
        <dbReference type="ARBA" id="ARBA00004123"/>
    </source>
</evidence>
<gene>
    <name evidence="10" type="ORF">HIM_08152</name>
</gene>
<organism evidence="10 11">
    <name type="scientific">Hirsutella minnesotensis 3608</name>
    <dbReference type="NCBI Taxonomy" id="1043627"/>
    <lineage>
        <taxon>Eukaryota</taxon>
        <taxon>Fungi</taxon>
        <taxon>Dikarya</taxon>
        <taxon>Ascomycota</taxon>
        <taxon>Pezizomycotina</taxon>
        <taxon>Sordariomycetes</taxon>
        <taxon>Hypocreomycetidae</taxon>
        <taxon>Hypocreales</taxon>
        <taxon>Ophiocordycipitaceae</taxon>
        <taxon>Hirsutella</taxon>
    </lineage>
</organism>
<evidence type="ECO:0000256" key="3">
    <source>
        <dbReference type="ARBA" id="ARBA00017307"/>
    </source>
</evidence>
<comment type="subcellular location">
    <subcellularLocation>
        <location evidence="1">Nucleus</location>
    </subcellularLocation>
</comment>
<dbReference type="InterPro" id="IPR019473">
    <property type="entry name" value="TFIID_su8_C"/>
</dbReference>
<feature type="compositionally biased region" description="Polar residues" evidence="7">
    <location>
        <begin position="29"/>
        <end position="43"/>
    </location>
</feature>
<evidence type="ECO:0000313" key="11">
    <source>
        <dbReference type="Proteomes" id="UP000054481"/>
    </source>
</evidence>
<evidence type="ECO:0000256" key="6">
    <source>
        <dbReference type="ARBA" id="ARBA00023242"/>
    </source>
</evidence>
<name>A0A0F7ZT47_9HYPO</name>
<dbReference type="InterPro" id="IPR037818">
    <property type="entry name" value="TAF8"/>
</dbReference>
<dbReference type="GO" id="GO:0006367">
    <property type="term" value="P:transcription initiation at RNA polymerase II promoter"/>
    <property type="evidence" value="ECO:0007669"/>
    <property type="project" value="TreeGrafter"/>
</dbReference>
<feature type="region of interest" description="Disordered" evidence="7">
    <location>
        <begin position="1"/>
        <end position="49"/>
    </location>
</feature>
<evidence type="ECO:0000256" key="4">
    <source>
        <dbReference type="ARBA" id="ARBA00023015"/>
    </source>
</evidence>
<feature type="compositionally biased region" description="Basic and acidic residues" evidence="7">
    <location>
        <begin position="17"/>
        <end position="28"/>
    </location>
</feature>
<dbReference type="EMBL" id="KQ030546">
    <property type="protein sequence ID" value="KJZ72483.1"/>
    <property type="molecule type" value="Genomic_DNA"/>
</dbReference>
<feature type="domain" description="Bromodomain associated" evidence="8">
    <location>
        <begin position="61"/>
        <end position="127"/>
    </location>
</feature>
<dbReference type="Pfam" id="PF10406">
    <property type="entry name" value="TAF8_C"/>
    <property type="match status" value="1"/>
</dbReference>
<protein>
    <recommendedName>
        <fullName evidence="3">Transcription initiation factor TFIID subunit 8</fullName>
    </recommendedName>
</protein>
<evidence type="ECO:0000313" key="10">
    <source>
        <dbReference type="EMBL" id="KJZ72483.1"/>
    </source>
</evidence>
<dbReference type="GO" id="GO:0005669">
    <property type="term" value="C:transcription factor TFIID complex"/>
    <property type="evidence" value="ECO:0007669"/>
    <property type="project" value="InterPro"/>
</dbReference>
<dbReference type="Pfam" id="PF07524">
    <property type="entry name" value="Bromo_TP"/>
    <property type="match status" value="1"/>
</dbReference>
<dbReference type="OrthoDB" id="2193813at2759"/>